<dbReference type="KEGG" id="hro:HELRODRAFT_163002"/>
<dbReference type="EMBL" id="AMQM01001261">
    <property type="status" value="NOT_ANNOTATED_CDS"/>
    <property type="molecule type" value="Genomic_DNA"/>
</dbReference>
<keyword evidence="1" id="KW-1133">Transmembrane helix</keyword>
<dbReference type="HOGENOM" id="CLU_866782_0_0_1"/>
<dbReference type="EMBL" id="KB097143">
    <property type="protein sequence ID" value="ESN99453.1"/>
    <property type="molecule type" value="Genomic_DNA"/>
</dbReference>
<gene>
    <name evidence="3" type="primary">20199894</name>
    <name evidence="2" type="ORF">HELRODRAFT_163002</name>
</gene>
<evidence type="ECO:0000313" key="2">
    <source>
        <dbReference type="EMBL" id="ESN99453.1"/>
    </source>
</evidence>
<dbReference type="Proteomes" id="UP000015101">
    <property type="component" value="Unassembled WGS sequence"/>
</dbReference>
<organism evidence="3 4">
    <name type="scientific">Helobdella robusta</name>
    <name type="common">Californian leech</name>
    <dbReference type="NCBI Taxonomy" id="6412"/>
    <lineage>
        <taxon>Eukaryota</taxon>
        <taxon>Metazoa</taxon>
        <taxon>Spiralia</taxon>
        <taxon>Lophotrochozoa</taxon>
        <taxon>Annelida</taxon>
        <taxon>Clitellata</taxon>
        <taxon>Hirudinea</taxon>
        <taxon>Rhynchobdellida</taxon>
        <taxon>Glossiphoniidae</taxon>
        <taxon>Helobdella</taxon>
    </lineage>
</organism>
<feature type="transmembrane region" description="Helical" evidence="1">
    <location>
        <begin position="226"/>
        <end position="248"/>
    </location>
</feature>
<dbReference type="EnsemblMetazoa" id="HelroT163002">
    <property type="protein sequence ID" value="HelroP163002"/>
    <property type="gene ID" value="HelroG163002"/>
</dbReference>
<evidence type="ECO:0000313" key="4">
    <source>
        <dbReference type="Proteomes" id="UP000015101"/>
    </source>
</evidence>
<proteinExistence type="predicted"/>
<keyword evidence="1" id="KW-0472">Membrane</keyword>
<reference evidence="2 4" key="2">
    <citation type="journal article" date="2013" name="Nature">
        <title>Insights into bilaterian evolution from three spiralian genomes.</title>
        <authorList>
            <person name="Simakov O."/>
            <person name="Marletaz F."/>
            <person name="Cho S.J."/>
            <person name="Edsinger-Gonzales E."/>
            <person name="Havlak P."/>
            <person name="Hellsten U."/>
            <person name="Kuo D.H."/>
            <person name="Larsson T."/>
            <person name="Lv J."/>
            <person name="Arendt D."/>
            <person name="Savage R."/>
            <person name="Osoegawa K."/>
            <person name="de Jong P."/>
            <person name="Grimwood J."/>
            <person name="Chapman J.A."/>
            <person name="Shapiro H."/>
            <person name="Aerts A."/>
            <person name="Otillar R.P."/>
            <person name="Terry A.Y."/>
            <person name="Boore J.L."/>
            <person name="Grigoriev I.V."/>
            <person name="Lindberg D.R."/>
            <person name="Seaver E.C."/>
            <person name="Weisblat D.A."/>
            <person name="Putnam N.H."/>
            <person name="Rokhsar D.S."/>
        </authorList>
    </citation>
    <scope>NUCLEOTIDE SEQUENCE</scope>
</reference>
<name>T1ETJ4_HELRO</name>
<sequence length="321" mass="36922">MKHPKTKVISSNKYPVIKNLVFDKWTTVTCTNCTLSAGFHEISSDIFSCDGEILKPSNNASIVLSSPNSDIYKSFDAWNIKTSLAQTTFDNNNILQQKTFYNNNYEVSEVLKGLHAQLVRAIICLILSIVTFQFMNSLETCEFILYLSSMHKPLRKLQKDFAELFQDEFFFGNLSKISSCLFCLPSSSNAIPNHDKYLVHDIYNFIHYNTEEQLTLFNQIKEITLLAIYIIFVDVSIGFLQIFLMSLFKKDQIYSDYNSYASSLNKTKDFTNNTNPTACRQSSCGAGFPQYPLHRNYNFENKFNMTSFYLRDAKGTCVQMF</sequence>
<protein>
    <submittedName>
        <fullName evidence="2 3">Uncharacterized protein</fullName>
    </submittedName>
</protein>
<reference evidence="4" key="1">
    <citation type="submission" date="2012-12" db="EMBL/GenBank/DDBJ databases">
        <authorList>
            <person name="Hellsten U."/>
            <person name="Grimwood J."/>
            <person name="Chapman J.A."/>
            <person name="Shapiro H."/>
            <person name="Aerts A."/>
            <person name="Otillar R.P."/>
            <person name="Terry A.Y."/>
            <person name="Boore J.L."/>
            <person name="Simakov O."/>
            <person name="Marletaz F."/>
            <person name="Cho S.-J."/>
            <person name="Edsinger-Gonzales E."/>
            <person name="Havlak P."/>
            <person name="Kuo D.-H."/>
            <person name="Larsson T."/>
            <person name="Lv J."/>
            <person name="Arendt D."/>
            <person name="Savage R."/>
            <person name="Osoegawa K."/>
            <person name="de Jong P."/>
            <person name="Lindberg D.R."/>
            <person name="Seaver E.C."/>
            <person name="Weisblat D.A."/>
            <person name="Putnam N.H."/>
            <person name="Grigoriev I.V."/>
            <person name="Rokhsar D.S."/>
        </authorList>
    </citation>
    <scope>NUCLEOTIDE SEQUENCE</scope>
</reference>
<keyword evidence="4" id="KW-1185">Reference proteome</keyword>
<dbReference type="GeneID" id="20199894"/>
<evidence type="ECO:0000313" key="3">
    <source>
        <dbReference type="EnsemblMetazoa" id="HelroP163002"/>
    </source>
</evidence>
<keyword evidence="1" id="KW-0812">Transmembrane</keyword>
<dbReference type="InParanoid" id="T1ETJ4"/>
<dbReference type="CTD" id="20199894"/>
<accession>T1ETJ4</accession>
<dbReference type="RefSeq" id="XP_009023291.1">
    <property type="nucleotide sequence ID" value="XM_009025043.1"/>
</dbReference>
<evidence type="ECO:0000256" key="1">
    <source>
        <dbReference type="SAM" id="Phobius"/>
    </source>
</evidence>
<reference evidence="3" key="3">
    <citation type="submission" date="2015-06" db="UniProtKB">
        <authorList>
            <consortium name="EnsemblMetazoa"/>
        </authorList>
    </citation>
    <scope>IDENTIFICATION</scope>
</reference>
<dbReference type="AlphaFoldDB" id="T1ETJ4"/>